<dbReference type="Pfam" id="PF05033">
    <property type="entry name" value="Pre-SET"/>
    <property type="match status" value="1"/>
</dbReference>
<dbReference type="EMBL" id="JANAVB010004798">
    <property type="protein sequence ID" value="KAJ6847896.1"/>
    <property type="molecule type" value="Genomic_DNA"/>
</dbReference>
<dbReference type="Pfam" id="PF00856">
    <property type="entry name" value="SET"/>
    <property type="match status" value="1"/>
</dbReference>
<dbReference type="InterPro" id="IPR007728">
    <property type="entry name" value="Pre-SET_dom"/>
</dbReference>
<keyword evidence="5" id="KW-0949">S-adenosyl-L-methionine</keyword>
<comment type="subcellular location">
    <subcellularLocation>
        <location evidence="1">Chromosome</location>
    </subcellularLocation>
</comment>
<dbReference type="SMART" id="SM00355">
    <property type="entry name" value="ZnF_C2H2"/>
    <property type="match status" value="4"/>
</dbReference>
<dbReference type="AlphaFoldDB" id="A0AAX6I3M3"/>
<dbReference type="PROSITE" id="PS50280">
    <property type="entry name" value="SET"/>
    <property type="match status" value="1"/>
</dbReference>
<feature type="domain" description="Pre-SET" evidence="10">
    <location>
        <begin position="971"/>
        <end position="1047"/>
    </location>
</feature>
<evidence type="ECO:0000259" key="11">
    <source>
        <dbReference type="PROSITE" id="PS50868"/>
    </source>
</evidence>
<dbReference type="SMART" id="SM00317">
    <property type="entry name" value="SET"/>
    <property type="match status" value="1"/>
</dbReference>
<comment type="caution">
    <text evidence="12">The sequence shown here is derived from an EMBL/GenBank/DDBJ whole genome shotgun (WGS) entry which is preliminary data.</text>
</comment>
<evidence type="ECO:0000256" key="7">
    <source>
        <dbReference type="SAM" id="SignalP"/>
    </source>
</evidence>
<dbReference type="InterPro" id="IPR003616">
    <property type="entry name" value="Post-SET_dom"/>
</dbReference>
<name>A0AAX6I3M3_IRIPA</name>
<dbReference type="GO" id="GO:0008270">
    <property type="term" value="F:zinc ion binding"/>
    <property type="evidence" value="ECO:0007669"/>
    <property type="project" value="UniProtKB-KW"/>
</dbReference>
<dbReference type="PANTHER" id="PTHR47325:SF1">
    <property type="entry name" value="HISTONE-LYSINE N-METHYLTRANSFERASE SUVR5"/>
    <property type="match status" value="1"/>
</dbReference>
<dbReference type="GO" id="GO:0042054">
    <property type="term" value="F:histone methyltransferase activity"/>
    <property type="evidence" value="ECO:0007669"/>
    <property type="project" value="InterPro"/>
</dbReference>
<evidence type="ECO:0000256" key="3">
    <source>
        <dbReference type="ARBA" id="ARBA00022603"/>
    </source>
</evidence>
<evidence type="ECO:0000259" key="10">
    <source>
        <dbReference type="PROSITE" id="PS50867"/>
    </source>
</evidence>
<sequence length="1205" mass="135669">MWFGPSLLVDLLSCMVQELVASMQWDKMAELWNAPVQPDLGPEWKSWKQEAMKWFSTSHPVASVADMEQGNCDISTGMESQISRKRLKLEVRRAENCLSQMEISDCRILSRINQGDTDSGHSIFQENLGSRCEPHKEALPKSAAALDSATVDTRWNDISAKSEDSKSIQITKAVPADGKTGMIAMANAPYQYRQCSAFIAVKGRQCGRRVSDGEAYCCVHLNSHSWGKLPLEEQRPPPDSPMCEGMTTHGDKCKHRARLGSSFCKKHRLQRNNDSIKMNILSTSFANSTKREICHNEAIGFSSLNASNGEEFGLVREHEICTKEMLIPVVVGVTLDERNCLMNESELSSAIPIPVRAPSQGLPRCIGFHGQNNGEQCPDDAKKHTLYCEKHLPRFLKRARNGRSRLVSKDVFLYLLRNCCSRKQKLYLHQACDLLYGFMKSSLSRQKPVSKGDIMDWILSEASKDLNVGEYLVKLVSSEREKIAKLWSFATTGDKQAYNAETKMPPSTLQKHGKDHGSEKTVKCKICAGEFPDDQTMGVHWTEVHKKEARLLFRGYACAVCMSSFTNRKVLEAHVKEIHGVQFLEHSILFRCMSCNSHFVNPEQLWQHVFSFHLKEFRMPDQSPDNCHTLDQLDQVSQQTLVPGNGLCQNNGKSEREGSHRYICRFCGLKFDLLPDLGRHHQVAHMNPSSISQFLPKRRHHYGKHNRPCHPRFKKRFGAAYRFKQQASFGLQKQFPPPNSVFSLRRKLTSHISENMALGRLLESHCSDVAETLFAEIQKTKPRPSNSEILSIARTTCCRIKLHAALEVKYGMLPENLYLKAAKLCSELNIEVGWHLEGFICPRGCRPHTNTLSVTPLQSSSDGSVDAPSLPGDAISDTKWDMEEPHFILSPKDFNWNPVQKVTILCEDVSFGKEPVPVACVIDNDLKDSLDIRFDEASYGQATTMPWQSFTYVTKRLIEPSLGLDSKNSYLGCGCQNAECCPDKCDHVYLFDNDNEKAEDIYGKTMHGRFPYDERGQIILEEGYLVYECNSLCKCEATCHNRVLQKGVQVKLEIFRTEKKGWAVRAAEAISRGTFVCEYVGKILNKAEAHKRRERYDSVGCSYLYDIDAHIGGSKGIGEGTIPCIVDATKIGNVSRFINHSCSPNLVNYLVLIESMDCQLAHIGLYANRDIAAGEELAYDYRNKLLSGGQPCHCGAATCRHLIEA</sequence>
<evidence type="ECO:0000313" key="13">
    <source>
        <dbReference type="Proteomes" id="UP001140949"/>
    </source>
</evidence>
<evidence type="ECO:0000256" key="4">
    <source>
        <dbReference type="ARBA" id="ARBA00022679"/>
    </source>
</evidence>
<evidence type="ECO:0000256" key="2">
    <source>
        <dbReference type="ARBA" id="ARBA00022454"/>
    </source>
</evidence>
<proteinExistence type="predicted"/>
<dbReference type="Gene3D" id="3.30.160.60">
    <property type="entry name" value="Classic Zinc Finger"/>
    <property type="match status" value="1"/>
</dbReference>
<feature type="signal peptide" evidence="7">
    <location>
        <begin position="1"/>
        <end position="22"/>
    </location>
</feature>
<dbReference type="GO" id="GO:0005634">
    <property type="term" value="C:nucleus"/>
    <property type="evidence" value="ECO:0007669"/>
    <property type="project" value="InterPro"/>
</dbReference>
<dbReference type="PROSITE" id="PS50868">
    <property type="entry name" value="POST_SET"/>
    <property type="match status" value="1"/>
</dbReference>
<keyword evidence="6" id="KW-0863">Zinc-finger</keyword>
<dbReference type="InterPro" id="IPR046341">
    <property type="entry name" value="SET_dom_sf"/>
</dbReference>
<evidence type="ECO:0000256" key="5">
    <source>
        <dbReference type="ARBA" id="ARBA00022691"/>
    </source>
</evidence>
<evidence type="ECO:0000259" key="9">
    <source>
        <dbReference type="PROSITE" id="PS50280"/>
    </source>
</evidence>
<keyword evidence="13" id="KW-1185">Reference proteome</keyword>
<dbReference type="SUPFAM" id="SSF82199">
    <property type="entry name" value="SET domain"/>
    <property type="match status" value="1"/>
</dbReference>
<dbReference type="PANTHER" id="PTHR47325">
    <property type="entry name" value="HISTONE-LYSINE N-METHYLTRANSFERASE SUVR5"/>
    <property type="match status" value="1"/>
</dbReference>
<dbReference type="InterPro" id="IPR013087">
    <property type="entry name" value="Znf_C2H2_type"/>
</dbReference>
<dbReference type="Proteomes" id="UP001140949">
    <property type="component" value="Unassembled WGS sequence"/>
</dbReference>
<protein>
    <submittedName>
        <fullName evidence="12">Histone-lysine N-methyltransferase SUVR5</fullName>
    </submittedName>
</protein>
<dbReference type="GO" id="GO:0032259">
    <property type="term" value="P:methylation"/>
    <property type="evidence" value="ECO:0007669"/>
    <property type="project" value="UniProtKB-KW"/>
</dbReference>
<keyword evidence="7" id="KW-0732">Signal</keyword>
<dbReference type="InterPro" id="IPR001214">
    <property type="entry name" value="SET_dom"/>
</dbReference>
<keyword evidence="3" id="KW-0489">Methyltransferase</keyword>
<reference evidence="12" key="2">
    <citation type="submission" date="2023-04" db="EMBL/GenBank/DDBJ databases">
        <authorList>
            <person name="Bruccoleri R.E."/>
            <person name="Oakeley E.J."/>
            <person name="Faust A.-M."/>
            <person name="Dessus-Babus S."/>
            <person name="Altorfer M."/>
            <person name="Burckhardt D."/>
            <person name="Oertli M."/>
            <person name="Naumann U."/>
            <person name="Petersen F."/>
            <person name="Wong J."/>
        </authorList>
    </citation>
    <scope>NUCLEOTIDE SEQUENCE</scope>
    <source>
        <strain evidence="12">GSM-AAB239-AS_SAM_17_03QT</strain>
        <tissue evidence="12">Leaf</tissue>
    </source>
</reference>
<evidence type="ECO:0000256" key="6">
    <source>
        <dbReference type="PROSITE-ProRule" id="PRU00042"/>
    </source>
</evidence>
<feature type="domain" description="C2H2-type" evidence="8">
    <location>
        <begin position="556"/>
        <end position="579"/>
    </location>
</feature>
<feature type="chain" id="PRO_5043556572" evidence="7">
    <location>
        <begin position="23"/>
        <end position="1205"/>
    </location>
</feature>
<dbReference type="PROSITE" id="PS50867">
    <property type="entry name" value="PRE_SET"/>
    <property type="match status" value="1"/>
</dbReference>
<gene>
    <name evidence="12" type="ORF">M6B38_116540</name>
</gene>
<accession>A0AAX6I3M3</accession>
<dbReference type="Pfam" id="PF18868">
    <property type="entry name" value="zf-C2H2_3rep"/>
    <property type="match status" value="1"/>
</dbReference>
<feature type="domain" description="C2H2-type" evidence="8">
    <location>
        <begin position="662"/>
        <end position="690"/>
    </location>
</feature>
<reference evidence="12" key="1">
    <citation type="journal article" date="2023" name="GigaByte">
        <title>Genome assembly of the bearded iris, Iris pallida Lam.</title>
        <authorList>
            <person name="Bruccoleri R.E."/>
            <person name="Oakeley E.J."/>
            <person name="Faust A.M.E."/>
            <person name="Altorfer M."/>
            <person name="Dessus-Babus S."/>
            <person name="Burckhardt D."/>
            <person name="Oertli M."/>
            <person name="Naumann U."/>
            <person name="Petersen F."/>
            <person name="Wong J."/>
        </authorList>
    </citation>
    <scope>NUCLEOTIDE SEQUENCE</scope>
    <source>
        <strain evidence="12">GSM-AAB239-AS_SAM_17_03QT</strain>
    </source>
</reference>
<feature type="domain" description="SET" evidence="9">
    <location>
        <begin position="1050"/>
        <end position="1182"/>
    </location>
</feature>
<keyword evidence="4" id="KW-0808">Transferase</keyword>
<evidence type="ECO:0000313" key="12">
    <source>
        <dbReference type="EMBL" id="KAJ6847896.1"/>
    </source>
</evidence>
<dbReference type="Gene3D" id="2.170.270.10">
    <property type="entry name" value="SET domain"/>
    <property type="match status" value="1"/>
</dbReference>
<evidence type="ECO:0000259" key="8">
    <source>
        <dbReference type="PROSITE" id="PS50157"/>
    </source>
</evidence>
<dbReference type="PROSITE" id="PS00028">
    <property type="entry name" value="ZINC_FINGER_C2H2_1"/>
    <property type="match status" value="4"/>
</dbReference>
<keyword evidence="6" id="KW-0862">Zinc</keyword>
<feature type="domain" description="Post-SET" evidence="11">
    <location>
        <begin position="1188"/>
        <end position="1204"/>
    </location>
</feature>
<keyword evidence="6" id="KW-0479">Metal-binding</keyword>
<dbReference type="GO" id="GO:0005694">
    <property type="term" value="C:chromosome"/>
    <property type="evidence" value="ECO:0007669"/>
    <property type="project" value="UniProtKB-SubCell"/>
</dbReference>
<evidence type="ECO:0000256" key="1">
    <source>
        <dbReference type="ARBA" id="ARBA00004286"/>
    </source>
</evidence>
<dbReference type="InterPro" id="IPR040689">
    <property type="entry name" value="SUVR5_Znf-C2H2_3rpt"/>
</dbReference>
<dbReference type="SMART" id="SM00468">
    <property type="entry name" value="PreSET"/>
    <property type="match status" value="1"/>
</dbReference>
<keyword evidence="2" id="KW-0158">Chromosome</keyword>
<organism evidence="12 13">
    <name type="scientific">Iris pallida</name>
    <name type="common">Sweet iris</name>
    <dbReference type="NCBI Taxonomy" id="29817"/>
    <lineage>
        <taxon>Eukaryota</taxon>
        <taxon>Viridiplantae</taxon>
        <taxon>Streptophyta</taxon>
        <taxon>Embryophyta</taxon>
        <taxon>Tracheophyta</taxon>
        <taxon>Spermatophyta</taxon>
        <taxon>Magnoliopsida</taxon>
        <taxon>Liliopsida</taxon>
        <taxon>Asparagales</taxon>
        <taxon>Iridaceae</taxon>
        <taxon>Iridoideae</taxon>
        <taxon>Irideae</taxon>
        <taxon>Iris</taxon>
    </lineage>
</organism>
<dbReference type="PROSITE" id="PS50157">
    <property type="entry name" value="ZINC_FINGER_C2H2_2"/>
    <property type="match status" value="2"/>
</dbReference>